<sequence>METKIACVTMIPLLLLLISVLPIDTRQKCLDRVRIDWDQFSQRLIDEGQFHKCYKMSYSSFMALAEKLEPYLLVDERQSRNSDGHRADNACQ</sequence>
<name>A0A081AFA8_PHYNI</name>
<keyword evidence="1" id="KW-0732">Signal</keyword>
<reference evidence="2 3" key="1">
    <citation type="submission" date="2013-11" db="EMBL/GenBank/DDBJ databases">
        <title>The Genome Sequence of Phytophthora parasitica P1976.</title>
        <authorList>
            <consortium name="The Broad Institute Genomics Platform"/>
            <person name="Russ C."/>
            <person name="Tyler B."/>
            <person name="Panabieres F."/>
            <person name="Shan W."/>
            <person name="Tripathy S."/>
            <person name="Grunwald N."/>
            <person name="Machado M."/>
            <person name="Johnson C.S."/>
            <person name="Walker B."/>
            <person name="Young S."/>
            <person name="Zeng Q."/>
            <person name="Gargeya S."/>
            <person name="Fitzgerald M."/>
            <person name="Haas B."/>
            <person name="Abouelleil A."/>
            <person name="Allen A.W."/>
            <person name="Alvarado L."/>
            <person name="Arachchi H.M."/>
            <person name="Berlin A.M."/>
            <person name="Chapman S.B."/>
            <person name="Gainer-Dewar J."/>
            <person name="Goldberg J."/>
            <person name="Griggs A."/>
            <person name="Gujja S."/>
            <person name="Hansen M."/>
            <person name="Howarth C."/>
            <person name="Imamovic A."/>
            <person name="Ireland A."/>
            <person name="Larimer J."/>
            <person name="McCowan C."/>
            <person name="Murphy C."/>
            <person name="Pearson M."/>
            <person name="Poon T.W."/>
            <person name="Priest M."/>
            <person name="Roberts A."/>
            <person name="Saif S."/>
            <person name="Shea T."/>
            <person name="Sisk P."/>
            <person name="Sykes S."/>
            <person name="Wortman J."/>
            <person name="Nusbaum C."/>
            <person name="Birren B."/>
        </authorList>
    </citation>
    <scope>NUCLEOTIDE SEQUENCE [LARGE SCALE GENOMIC DNA]</scope>
    <source>
        <strain evidence="2 3">P1976</strain>
    </source>
</reference>
<comment type="caution">
    <text evidence="2">The sequence shown here is derived from an EMBL/GenBank/DDBJ whole genome shotgun (WGS) entry which is preliminary data.</text>
</comment>
<organism evidence="2 3">
    <name type="scientific">Phytophthora nicotianae P1976</name>
    <dbReference type="NCBI Taxonomy" id="1317066"/>
    <lineage>
        <taxon>Eukaryota</taxon>
        <taxon>Sar</taxon>
        <taxon>Stramenopiles</taxon>
        <taxon>Oomycota</taxon>
        <taxon>Peronosporomycetes</taxon>
        <taxon>Peronosporales</taxon>
        <taxon>Peronosporaceae</taxon>
        <taxon>Phytophthora</taxon>
    </lineage>
</organism>
<evidence type="ECO:0000256" key="1">
    <source>
        <dbReference type="SAM" id="SignalP"/>
    </source>
</evidence>
<dbReference type="AlphaFoldDB" id="A0A081AFA8"/>
<protein>
    <submittedName>
        <fullName evidence="2">Uncharacterized protein</fullName>
    </submittedName>
</protein>
<accession>A0A081AFA8</accession>
<gene>
    <name evidence="2" type="ORF">F444_07252</name>
</gene>
<dbReference type="EMBL" id="ANJA01001333">
    <property type="protein sequence ID" value="ETO77569.1"/>
    <property type="molecule type" value="Genomic_DNA"/>
</dbReference>
<feature type="chain" id="PRO_5001754089" evidence="1">
    <location>
        <begin position="23"/>
        <end position="92"/>
    </location>
</feature>
<proteinExistence type="predicted"/>
<feature type="signal peptide" evidence="1">
    <location>
        <begin position="1"/>
        <end position="22"/>
    </location>
</feature>
<evidence type="ECO:0000313" key="2">
    <source>
        <dbReference type="EMBL" id="ETO77569.1"/>
    </source>
</evidence>
<evidence type="ECO:0000313" key="3">
    <source>
        <dbReference type="Proteomes" id="UP000028582"/>
    </source>
</evidence>
<dbReference type="Proteomes" id="UP000028582">
    <property type="component" value="Unassembled WGS sequence"/>
</dbReference>